<dbReference type="OrthoDB" id="26569at2759"/>
<evidence type="ECO:0000256" key="9">
    <source>
        <dbReference type="ARBA" id="ARBA00023316"/>
    </source>
</evidence>
<dbReference type="InterPro" id="IPR036181">
    <property type="entry name" value="MIT_dom_sf"/>
</dbReference>
<accession>A0A1V9ZRL9</accession>
<dbReference type="SUPFAM" id="SSF53448">
    <property type="entry name" value="Nucleotide-diphospho-sugar transferases"/>
    <property type="match status" value="1"/>
</dbReference>
<protein>
    <recommendedName>
        <fullName evidence="2">chitin synthase</fullName>
        <ecNumber evidence="2">2.4.1.16</ecNumber>
    </recommendedName>
</protein>
<feature type="transmembrane region" description="Helical" evidence="11">
    <location>
        <begin position="891"/>
        <end position="913"/>
    </location>
</feature>
<keyword evidence="9" id="KW-0961">Cell wall biogenesis/degradation</keyword>
<comment type="caution">
    <text evidence="13">The sequence shown here is derived from an EMBL/GenBank/DDBJ whole genome shotgun (WGS) entry which is preliminary data.</text>
</comment>
<reference evidence="13 14" key="1">
    <citation type="journal article" date="2014" name="Genome Biol. Evol.">
        <title>The secreted proteins of Achlya hypogyna and Thraustotheca clavata identify the ancestral oomycete secretome and reveal gene acquisitions by horizontal gene transfer.</title>
        <authorList>
            <person name="Misner I."/>
            <person name="Blouin N."/>
            <person name="Leonard G."/>
            <person name="Richards T.A."/>
            <person name="Lane C.E."/>
        </authorList>
    </citation>
    <scope>NUCLEOTIDE SEQUENCE [LARGE SCALE GENOMIC DNA]</scope>
    <source>
        <strain evidence="13 14">ATCC 48635</strain>
    </source>
</reference>
<evidence type="ECO:0000256" key="7">
    <source>
        <dbReference type="ARBA" id="ARBA00022989"/>
    </source>
</evidence>
<dbReference type="GO" id="GO:0005886">
    <property type="term" value="C:plasma membrane"/>
    <property type="evidence" value="ECO:0007669"/>
    <property type="project" value="UniProtKB-SubCell"/>
</dbReference>
<dbReference type="InterPro" id="IPR029044">
    <property type="entry name" value="Nucleotide-diphossugar_trans"/>
</dbReference>
<feature type="transmembrane region" description="Helical" evidence="11">
    <location>
        <begin position="671"/>
        <end position="692"/>
    </location>
</feature>
<name>A0A1V9ZRL9_ACHHY</name>
<dbReference type="SMART" id="SM00745">
    <property type="entry name" value="MIT"/>
    <property type="match status" value="1"/>
</dbReference>
<feature type="transmembrane region" description="Helical" evidence="11">
    <location>
        <begin position="754"/>
        <end position="771"/>
    </location>
</feature>
<dbReference type="PANTHER" id="PTHR22914:SF9">
    <property type="entry name" value="CHITIN SYNTHASE 1"/>
    <property type="match status" value="1"/>
</dbReference>
<evidence type="ECO:0000256" key="8">
    <source>
        <dbReference type="ARBA" id="ARBA00023136"/>
    </source>
</evidence>
<dbReference type="InterPro" id="IPR004835">
    <property type="entry name" value="Chitin_synth"/>
</dbReference>
<feature type="domain" description="MIT" evidence="12">
    <location>
        <begin position="152"/>
        <end position="230"/>
    </location>
</feature>
<dbReference type="InterPro" id="IPR013616">
    <property type="entry name" value="Chitin_synth_N"/>
</dbReference>
<comment type="subcellular location">
    <subcellularLocation>
        <location evidence="1">Cell membrane</location>
        <topology evidence="1">Multi-pass membrane protein</topology>
    </subcellularLocation>
</comment>
<dbReference type="Pfam" id="PF08407">
    <property type="entry name" value="Chitin_synth_1N"/>
    <property type="match status" value="1"/>
</dbReference>
<evidence type="ECO:0000313" key="14">
    <source>
        <dbReference type="Proteomes" id="UP000243579"/>
    </source>
</evidence>
<organism evidence="13 14">
    <name type="scientific">Achlya hypogyna</name>
    <name type="common">Oomycete</name>
    <name type="synonym">Protoachlya hypogyna</name>
    <dbReference type="NCBI Taxonomy" id="1202772"/>
    <lineage>
        <taxon>Eukaryota</taxon>
        <taxon>Sar</taxon>
        <taxon>Stramenopiles</taxon>
        <taxon>Oomycota</taxon>
        <taxon>Saprolegniomycetes</taxon>
        <taxon>Saprolegniales</taxon>
        <taxon>Achlyaceae</taxon>
        <taxon>Achlya</taxon>
    </lineage>
</organism>
<keyword evidence="6 11" id="KW-0812">Transmembrane</keyword>
<keyword evidence="14" id="KW-1185">Reference proteome</keyword>
<evidence type="ECO:0000256" key="6">
    <source>
        <dbReference type="ARBA" id="ARBA00022692"/>
    </source>
</evidence>
<dbReference type="GO" id="GO:0004100">
    <property type="term" value="F:chitin synthase activity"/>
    <property type="evidence" value="ECO:0007669"/>
    <property type="project" value="UniProtKB-EC"/>
</dbReference>
<dbReference type="PANTHER" id="PTHR22914">
    <property type="entry name" value="CHITIN SYNTHASE"/>
    <property type="match status" value="1"/>
</dbReference>
<dbReference type="Gene3D" id="1.20.58.80">
    <property type="entry name" value="Phosphotransferase system, lactose/cellobiose-type IIA subunit"/>
    <property type="match status" value="1"/>
</dbReference>
<evidence type="ECO:0000256" key="1">
    <source>
        <dbReference type="ARBA" id="ARBA00004651"/>
    </source>
</evidence>
<evidence type="ECO:0000256" key="3">
    <source>
        <dbReference type="ARBA" id="ARBA00022475"/>
    </source>
</evidence>
<keyword evidence="4" id="KW-0328">Glycosyltransferase</keyword>
<dbReference type="Proteomes" id="UP000243579">
    <property type="component" value="Unassembled WGS sequence"/>
</dbReference>
<dbReference type="EC" id="2.4.1.16" evidence="2"/>
<dbReference type="GO" id="GO:0006031">
    <property type="term" value="P:chitin biosynthetic process"/>
    <property type="evidence" value="ECO:0007669"/>
    <property type="project" value="TreeGrafter"/>
</dbReference>
<dbReference type="EMBL" id="JNBR01000028">
    <property type="protein sequence ID" value="OQS00601.1"/>
    <property type="molecule type" value="Genomic_DNA"/>
</dbReference>
<feature type="transmembrane region" description="Helical" evidence="11">
    <location>
        <begin position="644"/>
        <end position="665"/>
    </location>
</feature>
<keyword evidence="10" id="KW-0175">Coiled coil</keyword>
<evidence type="ECO:0000256" key="2">
    <source>
        <dbReference type="ARBA" id="ARBA00012543"/>
    </source>
</evidence>
<dbReference type="SUPFAM" id="SSF116846">
    <property type="entry name" value="MIT domain"/>
    <property type="match status" value="1"/>
</dbReference>
<keyword evidence="8 11" id="KW-0472">Membrane</keyword>
<evidence type="ECO:0000259" key="12">
    <source>
        <dbReference type="SMART" id="SM00745"/>
    </source>
</evidence>
<dbReference type="GO" id="GO:0071555">
    <property type="term" value="P:cell wall organization"/>
    <property type="evidence" value="ECO:0007669"/>
    <property type="project" value="UniProtKB-KW"/>
</dbReference>
<dbReference type="STRING" id="1202772.A0A1V9ZRL9"/>
<feature type="transmembrane region" description="Helical" evidence="11">
    <location>
        <begin position="778"/>
        <end position="800"/>
    </location>
</feature>
<feature type="transmembrane region" description="Helical" evidence="11">
    <location>
        <begin position="704"/>
        <end position="727"/>
    </location>
</feature>
<evidence type="ECO:0000256" key="10">
    <source>
        <dbReference type="SAM" id="Coils"/>
    </source>
</evidence>
<dbReference type="Pfam" id="PF01644">
    <property type="entry name" value="Chitin_synth_1"/>
    <property type="match status" value="1"/>
</dbReference>
<keyword evidence="7 11" id="KW-1133">Transmembrane helix</keyword>
<dbReference type="Pfam" id="PF04212">
    <property type="entry name" value="MIT"/>
    <property type="match status" value="1"/>
</dbReference>
<feature type="coiled-coil region" evidence="10">
    <location>
        <begin position="829"/>
        <end position="859"/>
    </location>
</feature>
<dbReference type="AlphaFoldDB" id="A0A1V9ZRL9"/>
<feature type="transmembrane region" description="Helical" evidence="11">
    <location>
        <begin position="859"/>
        <end position="879"/>
    </location>
</feature>
<evidence type="ECO:0000256" key="11">
    <source>
        <dbReference type="SAM" id="Phobius"/>
    </source>
</evidence>
<keyword evidence="3" id="KW-1003">Cell membrane</keyword>
<proteinExistence type="predicted"/>
<evidence type="ECO:0000313" key="13">
    <source>
        <dbReference type="EMBL" id="OQS00601.1"/>
    </source>
</evidence>
<evidence type="ECO:0000256" key="4">
    <source>
        <dbReference type="ARBA" id="ARBA00022676"/>
    </source>
</evidence>
<gene>
    <name evidence="13" type="ORF">ACHHYP_03276</name>
</gene>
<evidence type="ECO:0000256" key="5">
    <source>
        <dbReference type="ARBA" id="ARBA00022679"/>
    </source>
</evidence>
<dbReference type="CDD" id="cd04190">
    <property type="entry name" value="Chitin_synth_C"/>
    <property type="match status" value="1"/>
</dbReference>
<sequence>MSDKLDLAARLRALREGAAAPAEAMPTTDTNTDAPTPYTTAAPTPYVDAAPVSGHRRPPPLYAQESLEFGGTYATGSPVGAEADGSYTQVPVWKDSKETYGYLDDEPTPQPESLLSMANTIVQRQASNKSFRRQHTATFRPLPNTVEELLDGAPTYEGAFRLVQLAVQMEQDGDPEAAFNLYIDAGTSLVEVGRREVDPLLQKGIHQKAKELMQRAEDLRAWMDSVAEEARRAALPPSARIARTNVPTVEQAWKGRPPPFHDADEFRTMRYTAVATKDPIQFSADGYVLRVHQLQRPIKVFITITMYNEEGSELKGTLTGLAKGLAYMCKEYGQDFWQQVAVAIVSDGRTKASKTCLEYLNGLGAFDEEIMTVTALGVDVQMHLFESTLQLVENQNFEAFHPPLQVIYALKEHNGGKLNSHLWFFNAFSEQLNPKYTVLVDVGTIPAETSVFRLIRSMERNAQIGGVAGEIAVEAPNYFNPVIAAQHFEYKISNIMDKSLESVFGFISVLPGAFSAYRYEAIRAVKGVGPLPEYFKSLTSTTKELGPFQGNMYLAEDRILCFELLARKQRHWTMHYVKDAIARTDVPETLVDLIKQRRRWLNGSFFAGLFAIGHFGRVWSQSSHSFGRKLVFTFQFFYLALQNLLSWFLLSNLFLTFYFVLLLAFTESAPALLQTMLTLYLAIVGGLIVFALGNKPEPRTASFYLFSCLYMGVIMMLVTGISIYGLVGKGAGAVKDPRDIHGYFTNCTVSDAELVGGVVTSLGLIFLSAFIHGEFSILLSFVQYFFMLPTFVNVLGIYAYSNLHDLSWGTKGLESGGGHGPAKSGGGNVKDVVEQQKRLEKQRQEAAKEKEEVDNSFRAFRSTLLLSWLTTNGIWLYVVSDYMESGCYLRGLSYVVGFFNVVRFTGCVVFVILRILRRFGCKVGSGSRDNYAQGLPADWQAHYNVQNRGDGRVVLPRSESTNPATPHGGAYHQV</sequence>
<keyword evidence="5 13" id="KW-0808">Transferase</keyword>
<feature type="transmembrane region" description="Helical" evidence="11">
    <location>
        <begin position="600"/>
        <end position="619"/>
    </location>
</feature>
<dbReference type="InterPro" id="IPR007330">
    <property type="entry name" value="MIT_dom"/>
</dbReference>